<reference evidence="2" key="2">
    <citation type="submission" date="2021-04" db="EMBL/GenBank/DDBJ databases">
        <authorList>
            <person name="Gilroy R."/>
        </authorList>
    </citation>
    <scope>NUCLEOTIDE SEQUENCE</scope>
    <source>
        <strain evidence="2">ChiSxjej5B17-1746</strain>
    </source>
</reference>
<feature type="transmembrane region" description="Helical" evidence="1">
    <location>
        <begin position="38"/>
        <end position="56"/>
    </location>
</feature>
<dbReference type="InterPro" id="IPR006750">
    <property type="entry name" value="YdcZ"/>
</dbReference>
<accession>A0A9D1QZ57</accession>
<evidence type="ECO:0000256" key="1">
    <source>
        <dbReference type="SAM" id="Phobius"/>
    </source>
</evidence>
<name>A0A9D1QZ57_9BACT</name>
<gene>
    <name evidence="2" type="ORF">H9874_04145</name>
</gene>
<protein>
    <submittedName>
        <fullName evidence="2">DMT family transporter</fullName>
    </submittedName>
</protein>
<keyword evidence="1" id="KW-0812">Transmembrane</keyword>
<reference evidence="2" key="1">
    <citation type="journal article" date="2021" name="PeerJ">
        <title>Extensive microbial diversity within the chicken gut microbiome revealed by metagenomics and culture.</title>
        <authorList>
            <person name="Gilroy R."/>
            <person name="Ravi A."/>
            <person name="Getino M."/>
            <person name="Pursley I."/>
            <person name="Horton D.L."/>
            <person name="Alikhan N.F."/>
            <person name="Baker D."/>
            <person name="Gharbi K."/>
            <person name="Hall N."/>
            <person name="Watson M."/>
            <person name="Adriaenssens E.M."/>
            <person name="Foster-Nyarko E."/>
            <person name="Jarju S."/>
            <person name="Secka A."/>
            <person name="Antonio M."/>
            <person name="Oren A."/>
            <person name="Chaudhuri R.R."/>
            <person name="La Ragione R."/>
            <person name="Hildebrand F."/>
            <person name="Pallen M.J."/>
        </authorList>
    </citation>
    <scope>NUCLEOTIDE SEQUENCE</scope>
    <source>
        <strain evidence="2">ChiSxjej5B17-1746</strain>
    </source>
</reference>
<feature type="transmembrane region" description="Helical" evidence="1">
    <location>
        <begin position="97"/>
        <end position="119"/>
    </location>
</feature>
<dbReference type="AlphaFoldDB" id="A0A9D1QZ57"/>
<comment type="caution">
    <text evidence="2">The sequence shown here is derived from an EMBL/GenBank/DDBJ whole genome shotgun (WGS) entry which is preliminary data.</text>
</comment>
<feature type="transmembrane region" description="Helical" evidence="1">
    <location>
        <begin position="68"/>
        <end position="91"/>
    </location>
</feature>
<organism evidence="2 3">
    <name type="scientific">Candidatus Bilophila faecipullorum</name>
    <dbReference type="NCBI Taxonomy" id="2838482"/>
    <lineage>
        <taxon>Bacteria</taxon>
        <taxon>Pseudomonadati</taxon>
        <taxon>Thermodesulfobacteriota</taxon>
        <taxon>Desulfovibrionia</taxon>
        <taxon>Desulfovibrionales</taxon>
        <taxon>Desulfovibrionaceae</taxon>
        <taxon>Bilophila</taxon>
    </lineage>
</organism>
<dbReference type="PANTHER" id="PTHR34821:SF2">
    <property type="entry name" value="INNER MEMBRANE PROTEIN YDCZ"/>
    <property type="match status" value="1"/>
</dbReference>
<dbReference type="Pfam" id="PF04657">
    <property type="entry name" value="DMT_YdcZ"/>
    <property type="match status" value="1"/>
</dbReference>
<dbReference type="EMBL" id="DXGI01000148">
    <property type="protein sequence ID" value="HIW78319.1"/>
    <property type="molecule type" value="Genomic_DNA"/>
</dbReference>
<proteinExistence type="predicted"/>
<evidence type="ECO:0000313" key="2">
    <source>
        <dbReference type="EMBL" id="HIW78319.1"/>
    </source>
</evidence>
<dbReference type="GO" id="GO:0005886">
    <property type="term" value="C:plasma membrane"/>
    <property type="evidence" value="ECO:0007669"/>
    <property type="project" value="TreeGrafter"/>
</dbReference>
<feature type="transmembrane region" description="Helical" evidence="1">
    <location>
        <begin position="126"/>
        <end position="143"/>
    </location>
</feature>
<dbReference type="PANTHER" id="PTHR34821">
    <property type="entry name" value="INNER MEMBRANE PROTEIN YDCZ"/>
    <property type="match status" value="1"/>
</dbReference>
<keyword evidence="1" id="KW-0472">Membrane</keyword>
<keyword evidence="1" id="KW-1133">Transmembrane helix</keyword>
<dbReference type="Proteomes" id="UP000824264">
    <property type="component" value="Unassembled WGS sequence"/>
</dbReference>
<sequence>MEKMIYVALMLGAGLLFGLQSPINALLSRSVGTVEGSFLSFLGGTLALGVLVLVAGKGNLAGVASVPFWQLAGGLLGALVVLNTILCVPHIGVLPTLMAMILGNLIMGCVIDHFGWFGIPVTAFTWRRFLGVFLVLLGLLIAFRR</sequence>
<evidence type="ECO:0000313" key="3">
    <source>
        <dbReference type="Proteomes" id="UP000824264"/>
    </source>
</evidence>